<reference evidence="2 3" key="1">
    <citation type="journal article" date="2017" name="Gigascience">
        <title>Genome sequence of the small brown planthopper, Laodelphax striatellus.</title>
        <authorList>
            <person name="Zhu J."/>
            <person name="Jiang F."/>
            <person name="Wang X."/>
            <person name="Yang P."/>
            <person name="Bao Y."/>
            <person name="Zhao W."/>
            <person name="Wang W."/>
            <person name="Lu H."/>
            <person name="Wang Q."/>
            <person name="Cui N."/>
            <person name="Li J."/>
            <person name="Chen X."/>
            <person name="Luo L."/>
            <person name="Yu J."/>
            <person name="Kang L."/>
            <person name="Cui F."/>
        </authorList>
    </citation>
    <scope>NUCLEOTIDE SEQUENCE [LARGE SCALE GENOMIC DNA]</scope>
    <source>
        <strain evidence="2">Lst14</strain>
    </source>
</reference>
<dbReference type="EMBL" id="QKKF02010319">
    <property type="protein sequence ID" value="RZF44621.1"/>
    <property type="molecule type" value="Genomic_DNA"/>
</dbReference>
<protein>
    <submittedName>
        <fullName evidence="2">Uncharacterized protein</fullName>
    </submittedName>
</protein>
<comment type="caution">
    <text evidence="2">The sequence shown here is derived from an EMBL/GenBank/DDBJ whole genome shotgun (WGS) entry which is preliminary data.</text>
</comment>
<dbReference type="Proteomes" id="UP000291343">
    <property type="component" value="Unassembled WGS sequence"/>
</dbReference>
<sequence length="284" mass="32177">MYKNKDVTAKTNMVNQCKEGTGDEATRMFPKEMEKRSMLASKMYQKANLDSLTRREGLASISNPKTEITSRYVPSRSVRELQDLTTSALKKSENASSNRLAREFKSHYNYTIPADMDKEVYQPSKDLPLKDSNVISNTQVNSRNNTSNLINNRIKQSSSTDNMPDKKTLCKATHRSASQSATETVDVKFCTIPNKAFQDYMKKHSRKDKSADHKVYRTIMLSSGNPIDSLSNISKVQENFERSMKNAALKAIPPSVQINGKQSKYMCYKMPELEAKQNNSSIIK</sequence>
<gene>
    <name evidence="2" type="ORF">LSTR_LSTR000573</name>
</gene>
<evidence type="ECO:0000313" key="3">
    <source>
        <dbReference type="Proteomes" id="UP000291343"/>
    </source>
</evidence>
<feature type="compositionally biased region" description="Low complexity" evidence="1">
    <location>
        <begin position="141"/>
        <end position="154"/>
    </location>
</feature>
<accession>A0A482XH00</accession>
<keyword evidence="3" id="KW-1185">Reference proteome</keyword>
<evidence type="ECO:0000313" key="2">
    <source>
        <dbReference type="EMBL" id="RZF44621.1"/>
    </source>
</evidence>
<name>A0A482XH00_LAOST</name>
<proteinExistence type="predicted"/>
<dbReference type="AlphaFoldDB" id="A0A482XH00"/>
<evidence type="ECO:0000256" key="1">
    <source>
        <dbReference type="SAM" id="MobiDB-lite"/>
    </source>
</evidence>
<dbReference type="OrthoDB" id="6637565at2759"/>
<dbReference type="InParanoid" id="A0A482XH00"/>
<feature type="region of interest" description="Disordered" evidence="1">
    <location>
        <begin position="141"/>
        <end position="166"/>
    </location>
</feature>
<organism evidence="2 3">
    <name type="scientific">Laodelphax striatellus</name>
    <name type="common">Small brown planthopper</name>
    <name type="synonym">Delphax striatella</name>
    <dbReference type="NCBI Taxonomy" id="195883"/>
    <lineage>
        <taxon>Eukaryota</taxon>
        <taxon>Metazoa</taxon>
        <taxon>Ecdysozoa</taxon>
        <taxon>Arthropoda</taxon>
        <taxon>Hexapoda</taxon>
        <taxon>Insecta</taxon>
        <taxon>Pterygota</taxon>
        <taxon>Neoptera</taxon>
        <taxon>Paraneoptera</taxon>
        <taxon>Hemiptera</taxon>
        <taxon>Auchenorrhyncha</taxon>
        <taxon>Fulgoroidea</taxon>
        <taxon>Delphacidae</taxon>
        <taxon>Criomorphinae</taxon>
        <taxon>Laodelphax</taxon>
    </lineage>
</organism>